<dbReference type="GO" id="GO:0008757">
    <property type="term" value="F:S-adenosylmethionine-dependent methyltransferase activity"/>
    <property type="evidence" value="ECO:0007669"/>
    <property type="project" value="InterPro"/>
</dbReference>
<dbReference type="InterPro" id="IPR013216">
    <property type="entry name" value="Methyltransf_11"/>
</dbReference>
<dbReference type="RefSeq" id="WP_133542534.1">
    <property type="nucleotide sequence ID" value="NZ_SNYQ01000001.1"/>
</dbReference>
<keyword evidence="2 5" id="KW-0808">Transferase</keyword>
<evidence type="ECO:0000256" key="3">
    <source>
        <dbReference type="ARBA" id="ARBA00022691"/>
    </source>
</evidence>
<evidence type="ECO:0000259" key="4">
    <source>
        <dbReference type="Pfam" id="PF08241"/>
    </source>
</evidence>
<dbReference type="Pfam" id="PF08241">
    <property type="entry name" value="Methyltransf_11"/>
    <property type="match status" value="1"/>
</dbReference>
<dbReference type="PANTHER" id="PTHR43464">
    <property type="entry name" value="METHYLTRANSFERASE"/>
    <property type="match status" value="1"/>
</dbReference>
<evidence type="ECO:0000256" key="1">
    <source>
        <dbReference type="ARBA" id="ARBA00022603"/>
    </source>
</evidence>
<feature type="domain" description="Methyltransferase type 11" evidence="4">
    <location>
        <begin position="48"/>
        <end position="154"/>
    </location>
</feature>
<dbReference type="OrthoDB" id="9791837at2"/>
<comment type="caution">
    <text evidence="5">The sequence shown here is derived from an EMBL/GenBank/DDBJ whole genome shotgun (WGS) entry which is preliminary data.</text>
</comment>
<proteinExistence type="predicted"/>
<dbReference type="SUPFAM" id="SSF53335">
    <property type="entry name" value="S-adenosyl-L-methionine-dependent methyltransferases"/>
    <property type="match status" value="1"/>
</dbReference>
<evidence type="ECO:0000313" key="5">
    <source>
        <dbReference type="EMBL" id="TDQ59531.1"/>
    </source>
</evidence>
<dbReference type="PANTHER" id="PTHR43464:SF19">
    <property type="entry name" value="UBIQUINONE BIOSYNTHESIS O-METHYLTRANSFERASE, MITOCHONDRIAL"/>
    <property type="match status" value="1"/>
</dbReference>
<dbReference type="Gene3D" id="3.40.50.150">
    <property type="entry name" value="Vaccinia Virus protein VP39"/>
    <property type="match status" value="1"/>
</dbReference>
<keyword evidence="6" id="KW-1185">Reference proteome</keyword>
<keyword evidence="3" id="KW-0949">S-adenosyl-L-methionine</keyword>
<organism evidence="5 6">
    <name type="scientific">Mesocricetibacter intestinalis</name>
    <dbReference type="NCBI Taxonomy" id="1521930"/>
    <lineage>
        <taxon>Bacteria</taxon>
        <taxon>Pseudomonadati</taxon>
        <taxon>Pseudomonadota</taxon>
        <taxon>Gammaproteobacteria</taxon>
        <taxon>Pasteurellales</taxon>
        <taxon>Pasteurellaceae</taxon>
        <taxon>Mesocricetibacter</taxon>
    </lineage>
</organism>
<keyword evidence="1 5" id="KW-0489">Methyltransferase</keyword>
<dbReference type="GO" id="GO:0032259">
    <property type="term" value="P:methylation"/>
    <property type="evidence" value="ECO:0007669"/>
    <property type="project" value="UniProtKB-KW"/>
</dbReference>
<protein>
    <submittedName>
        <fullName evidence="5">Methyltransferase family protein</fullName>
    </submittedName>
</protein>
<name>A0A4R6VFJ3_9PAST</name>
<dbReference type="InterPro" id="IPR029063">
    <property type="entry name" value="SAM-dependent_MTases_sf"/>
</dbReference>
<gene>
    <name evidence="5" type="ORF">EDC45_0181</name>
</gene>
<evidence type="ECO:0000313" key="6">
    <source>
        <dbReference type="Proteomes" id="UP000295657"/>
    </source>
</evidence>
<dbReference type="EMBL" id="SNYQ01000001">
    <property type="protein sequence ID" value="TDQ59531.1"/>
    <property type="molecule type" value="Genomic_DNA"/>
</dbReference>
<sequence>MADSSVYDSEGFFELYRRLRSNPLSLNEMVEKPTMLSLLPDLQHKRVLDLGCGYGEHMGLYLQRGAAFVAGIDLSQQMLDQARLELKKLCQNQPHFWDKNSFALYHLAMEQTAQLAEEPFDVITSSFAFHYVADFSALLSALSAKLRPGGVLLFSQEHPIVTAYLEGARWEKNAEKVQTAYRLNYYRDEGERQRNWFGRDFTTYHRTMATIVNALVDGGFRIEKMAEPMLAESPQLQAEFKDLRHRPLLLFIRARKI</sequence>
<evidence type="ECO:0000256" key="2">
    <source>
        <dbReference type="ARBA" id="ARBA00022679"/>
    </source>
</evidence>
<dbReference type="AlphaFoldDB" id="A0A4R6VFJ3"/>
<dbReference type="Proteomes" id="UP000295657">
    <property type="component" value="Unassembled WGS sequence"/>
</dbReference>
<accession>A0A4R6VFJ3</accession>
<dbReference type="CDD" id="cd02440">
    <property type="entry name" value="AdoMet_MTases"/>
    <property type="match status" value="1"/>
</dbReference>
<reference evidence="5 6" key="1">
    <citation type="submission" date="2019-03" db="EMBL/GenBank/DDBJ databases">
        <title>Genomic Encyclopedia of Type Strains, Phase IV (KMG-IV): sequencing the most valuable type-strain genomes for metagenomic binning, comparative biology and taxonomic classification.</title>
        <authorList>
            <person name="Goeker M."/>
        </authorList>
    </citation>
    <scope>NUCLEOTIDE SEQUENCE [LARGE SCALE GENOMIC DNA]</scope>
    <source>
        <strain evidence="5 6">DSM 28403</strain>
    </source>
</reference>